<evidence type="ECO:0000256" key="1">
    <source>
        <dbReference type="SAM" id="MobiDB-lite"/>
    </source>
</evidence>
<evidence type="ECO:0000313" key="2">
    <source>
        <dbReference type="EMBL" id="QHT04779.1"/>
    </source>
</evidence>
<dbReference type="EMBL" id="MN739438">
    <property type="protein sequence ID" value="QHT04779.1"/>
    <property type="molecule type" value="Genomic_DNA"/>
</dbReference>
<name>A0A6C0CM68_9ZZZZ</name>
<feature type="region of interest" description="Disordered" evidence="1">
    <location>
        <begin position="59"/>
        <end position="88"/>
    </location>
</feature>
<proteinExistence type="predicted"/>
<protein>
    <submittedName>
        <fullName evidence="2">Uncharacterized protein</fullName>
    </submittedName>
</protein>
<dbReference type="AlphaFoldDB" id="A0A6C0CM68"/>
<accession>A0A6C0CM68</accession>
<feature type="compositionally biased region" description="Pro residues" evidence="1">
    <location>
        <begin position="71"/>
        <end position="88"/>
    </location>
</feature>
<reference evidence="2" key="1">
    <citation type="journal article" date="2020" name="Nature">
        <title>Giant virus diversity and host interactions through global metagenomics.</title>
        <authorList>
            <person name="Schulz F."/>
            <person name="Roux S."/>
            <person name="Paez-Espino D."/>
            <person name="Jungbluth S."/>
            <person name="Walsh D.A."/>
            <person name="Denef V.J."/>
            <person name="McMahon K.D."/>
            <person name="Konstantinidis K.T."/>
            <person name="Eloe-Fadrosh E.A."/>
            <person name="Kyrpides N.C."/>
            <person name="Woyke T."/>
        </authorList>
    </citation>
    <scope>NUCLEOTIDE SEQUENCE</scope>
    <source>
        <strain evidence="2">GVMAG-M-3300021343-4</strain>
    </source>
</reference>
<sequence>MSLDKLNLEQLADKIDLTQDDLVLNDIQATIDSGELDDDEEYLEIYTRIRDILLELEEPAESESEQVSDPVPEPAPLPFTPDIVRPPTPTDVQIKPQEYSEQISYDFDPDSADKRRVDAVLEYFGLQNNSDVRTAVYEKFINRGDLYSEFLKNKSYLKGLEVFIYKILQRIALDKIDATREEQFLKSLKMKKINPNRKDMDILLDNIFETSDQSKRLYNFNIFLIGLKTDLSSLNLSKMDDLAVIRNLRSNINKFGQMLDDYDSTINSRHKDIDVYQYGMILFRYFIRLDCLKFMATKQAQENMGNVSNTVMQKILSDFKKLDEKHHNHIRNFLYYIIMIYMNAITDGDERVDDIECKFQVSDQQFRDSIDYYEEDIKHWPNPFFVAI</sequence>
<organism evidence="2">
    <name type="scientific">viral metagenome</name>
    <dbReference type="NCBI Taxonomy" id="1070528"/>
    <lineage>
        <taxon>unclassified sequences</taxon>
        <taxon>metagenomes</taxon>
        <taxon>organismal metagenomes</taxon>
    </lineage>
</organism>